<evidence type="ECO:0000256" key="2">
    <source>
        <dbReference type="SAM" id="SignalP"/>
    </source>
</evidence>
<proteinExistence type="predicted"/>
<dbReference type="AlphaFoldDB" id="A0A679JLU8"/>
<sequence length="97" mass="10151">MNTRSIAFAAFATLAFAGGAHAFQGEQNPLPPAPFQSTLSRAEVQAQAAQPYRISNGGTGVARPTSGNIDRDAVRASARAISRQGAATYGEVTDRRM</sequence>
<keyword evidence="2" id="KW-0732">Signal</keyword>
<accession>A0A679JLU8</accession>
<reference evidence="3" key="1">
    <citation type="submission" date="2019-12" db="EMBL/GenBank/DDBJ databases">
        <authorList>
            <person name="Cremers G."/>
        </authorList>
    </citation>
    <scope>NUCLEOTIDE SEQUENCE</scope>
    <source>
        <strain evidence="3">Vvax</strain>
    </source>
</reference>
<protein>
    <recommendedName>
        <fullName evidence="4">DUF4148 domain-containing protein</fullName>
    </recommendedName>
</protein>
<dbReference type="RefSeq" id="WP_339092336.1">
    <property type="nucleotide sequence ID" value="NZ_LR743507.1"/>
</dbReference>
<evidence type="ECO:0000256" key="1">
    <source>
        <dbReference type="SAM" id="MobiDB-lite"/>
    </source>
</evidence>
<feature type="chain" id="PRO_5025620555" description="DUF4148 domain-containing protein" evidence="2">
    <location>
        <begin position="23"/>
        <end position="97"/>
    </location>
</feature>
<dbReference type="EMBL" id="LR743507">
    <property type="protein sequence ID" value="CAA2108315.1"/>
    <property type="molecule type" value="Genomic_DNA"/>
</dbReference>
<feature type="region of interest" description="Disordered" evidence="1">
    <location>
        <begin position="46"/>
        <end position="70"/>
    </location>
</feature>
<name>A0A679JLU8_VARPD</name>
<feature type="signal peptide" evidence="2">
    <location>
        <begin position="1"/>
        <end position="22"/>
    </location>
</feature>
<gene>
    <name evidence="3" type="ORF">VVAX_04830</name>
</gene>
<evidence type="ECO:0000313" key="3">
    <source>
        <dbReference type="EMBL" id="CAA2108315.1"/>
    </source>
</evidence>
<evidence type="ECO:0008006" key="4">
    <source>
        <dbReference type="Google" id="ProtNLM"/>
    </source>
</evidence>
<organism evidence="3">
    <name type="scientific">Variovorax paradoxus</name>
    <dbReference type="NCBI Taxonomy" id="34073"/>
    <lineage>
        <taxon>Bacteria</taxon>
        <taxon>Pseudomonadati</taxon>
        <taxon>Pseudomonadota</taxon>
        <taxon>Betaproteobacteria</taxon>
        <taxon>Burkholderiales</taxon>
        <taxon>Comamonadaceae</taxon>
        <taxon>Variovorax</taxon>
    </lineage>
</organism>